<dbReference type="SUPFAM" id="SSF48498">
    <property type="entry name" value="Tetracyclin repressor-like, C-terminal domain"/>
    <property type="match status" value="1"/>
</dbReference>
<dbReference type="InterPro" id="IPR036271">
    <property type="entry name" value="Tet_transcr_reg_TetR-rel_C_sf"/>
</dbReference>
<gene>
    <name evidence="6" type="ordered locus">Deba_0622</name>
</gene>
<dbReference type="Gene3D" id="1.10.10.60">
    <property type="entry name" value="Homeodomain-like"/>
    <property type="match status" value="1"/>
</dbReference>
<keyword evidence="3" id="KW-0804">Transcription</keyword>
<dbReference type="Gene3D" id="1.10.357.10">
    <property type="entry name" value="Tetracycline Repressor, domain 2"/>
    <property type="match status" value="1"/>
</dbReference>
<dbReference type="InterPro" id="IPR001647">
    <property type="entry name" value="HTH_TetR"/>
</dbReference>
<dbReference type="InterPro" id="IPR009057">
    <property type="entry name" value="Homeodomain-like_sf"/>
</dbReference>
<dbReference type="InterPro" id="IPR023772">
    <property type="entry name" value="DNA-bd_HTH_TetR-type_CS"/>
</dbReference>
<evidence type="ECO:0000313" key="6">
    <source>
        <dbReference type="EMBL" id="ADK83994.1"/>
    </source>
</evidence>
<proteinExistence type="predicted"/>
<reference evidence="6 7" key="1">
    <citation type="journal article" date="2010" name="Stand. Genomic Sci.">
        <title>Complete genome sequence of Desulfarculus baarsii type strain (2st14).</title>
        <authorList>
            <person name="Sun H."/>
            <person name="Spring S."/>
            <person name="Lapidus A."/>
            <person name="Davenport K."/>
            <person name="Del Rio T.G."/>
            <person name="Tice H."/>
            <person name="Nolan M."/>
            <person name="Copeland A."/>
            <person name="Cheng J.F."/>
            <person name="Lucas S."/>
            <person name="Tapia R."/>
            <person name="Goodwin L."/>
            <person name="Pitluck S."/>
            <person name="Ivanova N."/>
            <person name="Pagani I."/>
            <person name="Mavromatis K."/>
            <person name="Ovchinnikova G."/>
            <person name="Pati A."/>
            <person name="Chen A."/>
            <person name="Palaniappan K."/>
            <person name="Hauser L."/>
            <person name="Chang Y.J."/>
            <person name="Jeffries C.D."/>
            <person name="Detter J.C."/>
            <person name="Han C."/>
            <person name="Rohde M."/>
            <person name="Brambilla E."/>
            <person name="Goker M."/>
            <person name="Woyke T."/>
            <person name="Bristow J."/>
            <person name="Eisen J.A."/>
            <person name="Markowitz V."/>
            <person name="Hugenholtz P."/>
            <person name="Kyrpides N.C."/>
            <person name="Klenk H.P."/>
            <person name="Land M."/>
        </authorList>
    </citation>
    <scope>NUCLEOTIDE SEQUENCE [LARGE SCALE GENOMIC DNA]</scope>
    <source>
        <strain evidence="7">ATCC 33931 / DSM 2075 / LMG 7858 / VKM B-1802 / 2st14</strain>
    </source>
</reference>
<dbReference type="PRINTS" id="PR00455">
    <property type="entry name" value="HTHTETR"/>
</dbReference>
<evidence type="ECO:0000256" key="1">
    <source>
        <dbReference type="ARBA" id="ARBA00023015"/>
    </source>
</evidence>
<accession>E1QEK8</accession>
<dbReference type="Proteomes" id="UP000009047">
    <property type="component" value="Chromosome"/>
</dbReference>
<dbReference type="GO" id="GO:0000976">
    <property type="term" value="F:transcription cis-regulatory region binding"/>
    <property type="evidence" value="ECO:0007669"/>
    <property type="project" value="TreeGrafter"/>
</dbReference>
<dbReference type="OrthoDB" id="5394806at2"/>
<name>E1QEK8_DESB2</name>
<evidence type="ECO:0000256" key="2">
    <source>
        <dbReference type="ARBA" id="ARBA00023125"/>
    </source>
</evidence>
<keyword evidence="1" id="KW-0805">Transcription regulation</keyword>
<dbReference type="AlphaFoldDB" id="E1QEK8"/>
<dbReference type="STRING" id="644282.Deba_0622"/>
<evidence type="ECO:0000256" key="4">
    <source>
        <dbReference type="PROSITE-ProRule" id="PRU00335"/>
    </source>
</evidence>
<sequence length="196" mass="21445">MSKPISRKQAIRAAAIELFAAKGFQGASTAEVAKLAGVSEGTIFYHFQTKEGILLSLIDDMFDGYVAVIGQSIAEAATGLEAIECYLRGHLRHVEERWNEISLLIRDVPPSFKDDDSPQRAHVLSRIAQLEALIVAAIEKGQIDGSIRPCDPAAIARILRGRLKGLTSMMALEKFSITEMSDELCQFCRRALAARA</sequence>
<keyword evidence="7" id="KW-1185">Reference proteome</keyword>
<dbReference type="PROSITE" id="PS01081">
    <property type="entry name" value="HTH_TETR_1"/>
    <property type="match status" value="1"/>
</dbReference>
<dbReference type="SUPFAM" id="SSF46689">
    <property type="entry name" value="Homeodomain-like"/>
    <property type="match status" value="1"/>
</dbReference>
<dbReference type="Pfam" id="PF00440">
    <property type="entry name" value="TetR_N"/>
    <property type="match status" value="1"/>
</dbReference>
<protein>
    <submittedName>
        <fullName evidence="6">Transcriptional regulator, TetR family</fullName>
    </submittedName>
</protein>
<dbReference type="PANTHER" id="PTHR30055">
    <property type="entry name" value="HTH-TYPE TRANSCRIPTIONAL REGULATOR RUTR"/>
    <property type="match status" value="1"/>
</dbReference>
<feature type="DNA-binding region" description="H-T-H motif" evidence="4">
    <location>
        <begin position="28"/>
        <end position="47"/>
    </location>
</feature>
<keyword evidence="2 4" id="KW-0238">DNA-binding</keyword>
<dbReference type="eggNOG" id="COG1309">
    <property type="taxonomic scope" value="Bacteria"/>
</dbReference>
<dbReference type="KEGG" id="dbr:Deba_0622"/>
<dbReference type="RefSeq" id="WP_013257449.1">
    <property type="nucleotide sequence ID" value="NC_014365.1"/>
</dbReference>
<dbReference type="InterPro" id="IPR050109">
    <property type="entry name" value="HTH-type_TetR-like_transc_reg"/>
</dbReference>
<dbReference type="HOGENOM" id="CLU_069356_12_2_7"/>
<dbReference type="GO" id="GO:0003700">
    <property type="term" value="F:DNA-binding transcription factor activity"/>
    <property type="evidence" value="ECO:0007669"/>
    <property type="project" value="TreeGrafter"/>
</dbReference>
<evidence type="ECO:0000259" key="5">
    <source>
        <dbReference type="PROSITE" id="PS50977"/>
    </source>
</evidence>
<dbReference type="EMBL" id="CP002085">
    <property type="protein sequence ID" value="ADK83994.1"/>
    <property type="molecule type" value="Genomic_DNA"/>
</dbReference>
<dbReference type="PANTHER" id="PTHR30055:SF234">
    <property type="entry name" value="HTH-TYPE TRANSCRIPTIONAL REGULATOR BETI"/>
    <property type="match status" value="1"/>
</dbReference>
<evidence type="ECO:0000256" key="3">
    <source>
        <dbReference type="ARBA" id="ARBA00023163"/>
    </source>
</evidence>
<organism evidence="6 7">
    <name type="scientific">Desulfarculus baarsii (strain ATCC 33931 / DSM 2075 / LMG 7858 / VKM B-1802 / 2st14)</name>
    <dbReference type="NCBI Taxonomy" id="644282"/>
    <lineage>
        <taxon>Bacteria</taxon>
        <taxon>Pseudomonadati</taxon>
        <taxon>Thermodesulfobacteriota</taxon>
        <taxon>Desulfarculia</taxon>
        <taxon>Desulfarculales</taxon>
        <taxon>Desulfarculaceae</taxon>
        <taxon>Desulfarculus</taxon>
    </lineage>
</organism>
<feature type="domain" description="HTH tetR-type" evidence="5">
    <location>
        <begin position="5"/>
        <end position="65"/>
    </location>
</feature>
<dbReference type="PROSITE" id="PS50977">
    <property type="entry name" value="HTH_TETR_2"/>
    <property type="match status" value="1"/>
</dbReference>
<evidence type="ECO:0000313" key="7">
    <source>
        <dbReference type="Proteomes" id="UP000009047"/>
    </source>
</evidence>